<dbReference type="Proteomes" id="UP000658514">
    <property type="component" value="Unassembled WGS sequence"/>
</dbReference>
<proteinExistence type="predicted"/>
<dbReference type="GO" id="GO:0008168">
    <property type="term" value="F:methyltransferase activity"/>
    <property type="evidence" value="ECO:0007669"/>
    <property type="project" value="UniProtKB-KW"/>
</dbReference>
<evidence type="ECO:0000313" key="3">
    <source>
        <dbReference type="Proteomes" id="UP000658514"/>
    </source>
</evidence>
<dbReference type="EMBL" id="JACJQH010000077">
    <property type="protein sequence ID" value="MBD2200139.1"/>
    <property type="molecule type" value="Genomic_DNA"/>
</dbReference>
<dbReference type="PANTHER" id="PTHR43591">
    <property type="entry name" value="METHYLTRANSFERASE"/>
    <property type="match status" value="1"/>
</dbReference>
<comment type="caution">
    <text evidence="2">The sequence shown here is derived from an EMBL/GenBank/DDBJ whole genome shotgun (WGS) entry which is preliminary data.</text>
</comment>
<evidence type="ECO:0000313" key="2">
    <source>
        <dbReference type="EMBL" id="MBD2200139.1"/>
    </source>
</evidence>
<keyword evidence="2" id="KW-0489">Methyltransferase</keyword>
<gene>
    <name evidence="2" type="ORF">H6G24_32525</name>
</gene>
<protein>
    <submittedName>
        <fullName evidence="2">Class I SAM-dependent methyltransferase</fullName>
    </submittedName>
</protein>
<dbReference type="GO" id="GO:0032259">
    <property type="term" value="P:methylation"/>
    <property type="evidence" value="ECO:0007669"/>
    <property type="project" value="UniProtKB-KW"/>
</dbReference>
<dbReference type="InterPro" id="IPR013216">
    <property type="entry name" value="Methyltransf_11"/>
</dbReference>
<keyword evidence="3" id="KW-1185">Reference proteome</keyword>
<organism evidence="2 3">
    <name type="scientific">Calothrix parietina FACHB-288</name>
    <dbReference type="NCBI Taxonomy" id="2692896"/>
    <lineage>
        <taxon>Bacteria</taxon>
        <taxon>Bacillati</taxon>
        <taxon>Cyanobacteriota</taxon>
        <taxon>Cyanophyceae</taxon>
        <taxon>Nostocales</taxon>
        <taxon>Calotrichaceae</taxon>
        <taxon>Calothrix</taxon>
    </lineage>
</organism>
<accession>A0ABR8AK42</accession>
<keyword evidence="2" id="KW-0808">Transferase</keyword>
<sequence length="228" mass="25827">MEWTIGWWQISVQRVYPTKAQLSQTYNQAASWWHQHLQLLGYSYAYRELWRSLKNADMLPHSQDKLTICDCGIGTAAFSLAFAQMINPQTHIAGVDISPQMLNKADQKLALAKVPHQVYQSDVNTLPFADCAFDAVICAHTLEHLPNPLQGLREIVRVLRPGAPLILVVTQSGLLGWLIQWHWGNQCFNQEQLSTLIHKAGLTQLQFIPFPFGLARFTSIACISFKRS</sequence>
<name>A0ABR8AK42_9CYAN</name>
<dbReference type="RefSeq" id="WP_190550648.1">
    <property type="nucleotide sequence ID" value="NZ_CAWPNO010000114.1"/>
</dbReference>
<dbReference type="Gene3D" id="3.40.50.150">
    <property type="entry name" value="Vaccinia Virus protein VP39"/>
    <property type="match status" value="1"/>
</dbReference>
<feature type="domain" description="Methyltransferase type 11" evidence="1">
    <location>
        <begin position="70"/>
        <end position="166"/>
    </location>
</feature>
<dbReference type="CDD" id="cd02440">
    <property type="entry name" value="AdoMet_MTases"/>
    <property type="match status" value="1"/>
</dbReference>
<dbReference type="InterPro" id="IPR029063">
    <property type="entry name" value="SAM-dependent_MTases_sf"/>
</dbReference>
<evidence type="ECO:0000259" key="1">
    <source>
        <dbReference type="Pfam" id="PF08241"/>
    </source>
</evidence>
<dbReference type="Pfam" id="PF08241">
    <property type="entry name" value="Methyltransf_11"/>
    <property type="match status" value="1"/>
</dbReference>
<dbReference type="SUPFAM" id="SSF53335">
    <property type="entry name" value="S-adenosyl-L-methionine-dependent methyltransferases"/>
    <property type="match status" value="1"/>
</dbReference>
<reference evidence="2 3" key="1">
    <citation type="journal article" date="2020" name="ISME J.">
        <title>Comparative genomics reveals insights into cyanobacterial evolution and habitat adaptation.</title>
        <authorList>
            <person name="Chen M.Y."/>
            <person name="Teng W.K."/>
            <person name="Zhao L."/>
            <person name="Hu C.X."/>
            <person name="Zhou Y.K."/>
            <person name="Han B.P."/>
            <person name="Song L.R."/>
            <person name="Shu W.S."/>
        </authorList>
    </citation>
    <scope>NUCLEOTIDE SEQUENCE [LARGE SCALE GENOMIC DNA]</scope>
    <source>
        <strain evidence="2 3">FACHB-288</strain>
    </source>
</reference>